<dbReference type="Gene3D" id="3.40.720.10">
    <property type="entry name" value="Alkaline Phosphatase, subunit A"/>
    <property type="match status" value="1"/>
</dbReference>
<name>A0ABR3XN08_9PEZI</name>
<protein>
    <recommendedName>
        <fullName evidence="5">Acid phosphatase</fullName>
    </recommendedName>
</protein>
<proteinExistence type="predicted"/>
<dbReference type="EMBL" id="JAWRVE010000015">
    <property type="protein sequence ID" value="KAL1876952.1"/>
    <property type="molecule type" value="Genomic_DNA"/>
</dbReference>
<accession>A0ABR3XN08</accession>
<dbReference type="Pfam" id="PF04185">
    <property type="entry name" value="Phosphoesterase"/>
    <property type="match status" value="1"/>
</dbReference>
<dbReference type="Proteomes" id="UP001583177">
    <property type="component" value="Unassembled WGS sequence"/>
</dbReference>
<evidence type="ECO:0000313" key="4">
    <source>
        <dbReference type="Proteomes" id="UP001583177"/>
    </source>
</evidence>
<keyword evidence="4" id="KW-1185">Reference proteome</keyword>
<keyword evidence="1" id="KW-0378">Hydrolase</keyword>
<feature type="signal peptide" evidence="2">
    <location>
        <begin position="1"/>
        <end position="19"/>
    </location>
</feature>
<evidence type="ECO:0000256" key="1">
    <source>
        <dbReference type="ARBA" id="ARBA00022801"/>
    </source>
</evidence>
<dbReference type="InterPro" id="IPR017850">
    <property type="entry name" value="Alkaline_phosphatase_core_sf"/>
</dbReference>
<gene>
    <name evidence="3" type="ORF">Daus18300_002559</name>
</gene>
<feature type="chain" id="PRO_5046656179" description="Acid phosphatase" evidence="2">
    <location>
        <begin position="20"/>
        <end position="401"/>
    </location>
</feature>
<sequence length="401" mass="44599">MPSVYSLLVGLAGLAPALALGTGQKFKIVDGGKSFDRFITIWLENQIWERQDFAKVIKDAHFADLKREGISLTKFYAQTHPSQPNYIAAIGGDYFGLNHDDHLRIPENVSTVVDLLEPKEITWGGYFEDQPGPGYMGIASEGSTGNGTWDYVRKHNPFVSYDSIANNGSRLWSLGSFDDFKRDLETNQVPQFVFMSPNMMNDGHNTTLEYATSWAHHFIEPLLADGVFKERTLIMLTYDESESYDIPNKVGTLLLGNAVPSALKGSEDDTYYTHYSILATLQNNWELACLGRYDVGANVFQHVATSSGYQNPGDPDNLPGINNSVSYPGAFHTDPLKRKSIPTPNLKLVGAGGLPVLEQVYNKWRFHEKDESPYDGSGEAFDGEAYLPEYFAQEPNVVLPT</sequence>
<comment type="caution">
    <text evidence="3">The sequence shown here is derived from an EMBL/GenBank/DDBJ whole genome shotgun (WGS) entry which is preliminary data.</text>
</comment>
<dbReference type="InterPro" id="IPR007312">
    <property type="entry name" value="Phosphoesterase"/>
</dbReference>
<dbReference type="PANTHER" id="PTHR31956">
    <property type="entry name" value="NON-SPECIFIC PHOSPHOLIPASE C4-RELATED"/>
    <property type="match status" value="1"/>
</dbReference>
<evidence type="ECO:0000313" key="3">
    <source>
        <dbReference type="EMBL" id="KAL1876952.1"/>
    </source>
</evidence>
<keyword evidence="2" id="KW-0732">Signal</keyword>
<dbReference type="PANTHER" id="PTHR31956:SF15">
    <property type="entry name" value="ACID PHOSPHATASE PHOA"/>
    <property type="match status" value="1"/>
</dbReference>
<evidence type="ECO:0000256" key="2">
    <source>
        <dbReference type="SAM" id="SignalP"/>
    </source>
</evidence>
<reference evidence="3 4" key="1">
    <citation type="journal article" date="2024" name="IMA Fungus">
        <title>IMA Genome - F19 : A genome assembly and annotation guide to empower mycologists, including annotated draft genome sequences of Ceratocystis pirilliformis, Diaporthe australafricana, Fusarium ophioides, Paecilomyces lecythidis, and Sporothrix stenoceras.</title>
        <authorList>
            <person name="Aylward J."/>
            <person name="Wilson A.M."/>
            <person name="Visagie C.M."/>
            <person name="Spraker J."/>
            <person name="Barnes I."/>
            <person name="Buitendag C."/>
            <person name="Ceriani C."/>
            <person name="Del Mar Angel L."/>
            <person name="du Plessis D."/>
            <person name="Fuchs T."/>
            <person name="Gasser K."/>
            <person name="Kramer D."/>
            <person name="Li W."/>
            <person name="Munsamy K."/>
            <person name="Piso A."/>
            <person name="Price J.L."/>
            <person name="Sonnekus B."/>
            <person name="Thomas C."/>
            <person name="van der Nest A."/>
            <person name="van Dijk A."/>
            <person name="van Heerden A."/>
            <person name="van Vuuren N."/>
            <person name="Yilmaz N."/>
            <person name="Duong T.A."/>
            <person name="van der Merwe N.A."/>
            <person name="Wingfield M.J."/>
            <person name="Wingfield B.D."/>
        </authorList>
    </citation>
    <scope>NUCLEOTIDE SEQUENCE [LARGE SCALE GENOMIC DNA]</scope>
    <source>
        <strain evidence="3 4">CMW 18300</strain>
    </source>
</reference>
<organism evidence="3 4">
    <name type="scientific">Diaporthe australafricana</name>
    <dbReference type="NCBI Taxonomy" id="127596"/>
    <lineage>
        <taxon>Eukaryota</taxon>
        <taxon>Fungi</taxon>
        <taxon>Dikarya</taxon>
        <taxon>Ascomycota</taxon>
        <taxon>Pezizomycotina</taxon>
        <taxon>Sordariomycetes</taxon>
        <taxon>Sordariomycetidae</taxon>
        <taxon>Diaporthales</taxon>
        <taxon>Diaporthaceae</taxon>
        <taxon>Diaporthe</taxon>
    </lineage>
</organism>
<evidence type="ECO:0008006" key="5">
    <source>
        <dbReference type="Google" id="ProtNLM"/>
    </source>
</evidence>